<evidence type="ECO:0000256" key="5">
    <source>
        <dbReference type="ARBA" id="ARBA00022777"/>
    </source>
</evidence>
<dbReference type="CDD" id="cd16922">
    <property type="entry name" value="HATPase_EvgS-ArcB-TorS-like"/>
    <property type="match status" value="1"/>
</dbReference>
<dbReference type="AlphaFoldDB" id="A0A6V8LQF6"/>
<dbReference type="SUPFAM" id="SSF47384">
    <property type="entry name" value="Homodimeric domain of signal transducing histidine kinase"/>
    <property type="match status" value="1"/>
</dbReference>
<dbReference type="InterPro" id="IPR005467">
    <property type="entry name" value="His_kinase_dom"/>
</dbReference>
<name>A0A6V8LQF6_9BACT</name>
<dbReference type="SMART" id="SM00387">
    <property type="entry name" value="HATPase_c"/>
    <property type="match status" value="1"/>
</dbReference>
<keyword evidence="4 9" id="KW-0808">Transferase</keyword>
<comment type="caution">
    <text evidence="9">The sequence shown here is derived from an EMBL/GenBank/DDBJ whole genome shotgun (WGS) entry which is preliminary data.</text>
</comment>
<dbReference type="PRINTS" id="PR00344">
    <property type="entry name" value="BCTRLSENSOR"/>
</dbReference>
<evidence type="ECO:0000259" key="7">
    <source>
        <dbReference type="PROSITE" id="PS50109"/>
    </source>
</evidence>
<dbReference type="PROSITE" id="PS50109">
    <property type="entry name" value="HIS_KIN"/>
    <property type="match status" value="1"/>
</dbReference>
<reference evidence="9 10" key="1">
    <citation type="submission" date="2020-04" db="EMBL/GenBank/DDBJ databases">
        <authorList>
            <consortium name="Desulfovibrio sp. FSS-1 genome sequencing consortium"/>
            <person name="Shimoshige H."/>
            <person name="Kobayashi H."/>
            <person name="Maekawa T."/>
        </authorList>
    </citation>
    <scope>NUCLEOTIDE SEQUENCE [LARGE SCALE GENOMIC DNA]</scope>
    <source>
        <strain evidence="9 10">SIID29052-01</strain>
    </source>
</reference>
<evidence type="ECO:0000256" key="1">
    <source>
        <dbReference type="ARBA" id="ARBA00000085"/>
    </source>
</evidence>
<accession>A0A6V8LQF6</accession>
<keyword evidence="10" id="KW-1185">Reference proteome</keyword>
<dbReference type="Gene3D" id="3.30.565.10">
    <property type="entry name" value="Histidine kinase-like ATPase, C-terminal domain"/>
    <property type="match status" value="1"/>
</dbReference>
<proteinExistence type="predicted"/>
<dbReference type="SUPFAM" id="SSF55785">
    <property type="entry name" value="PYP-like sensor domain (PAS domain)"/>
    <property type="match status" value="1"/>
</dbReference>
<keyword evidence="6" id="KW-0175">Coiled coil</keyword>
<dbReference type="SMART" id="SM00091">
    <property type="entry name" value="PAS"/>
    <property type="match status" value="1"/>
</dbReference>
<evidence type="ECO:0000256" key="2">
    <source>
        <dbReference type="ARBA" id="ARBA00012438"/>
    </source>
</evidence>
<dbReference type="InterPro" id="IPR036890">
    <property type="entry name" value="HATPase_C_sf"/>
</dbReference>
<comment type="catalytic activity">
    <reaction evidence="1">
        <text>ATP + protein L-histidine = ADP + protein N-phospho-L-histidine.</text>
        <dbReference type="EC" id="2.7.13.3"/>
    </reaction>
</comment>
<dbReference type="Gene3D" id="1.10.287.130">
    <property type="match status" value="1"/>
</dbReference>
<evidence type="ECO:0000256" key="3">
    <source>
        <dbReference type="ARBA" id="ARBA00022553"/>
    </source>
</evidence>
<keyword evidence="3" id="KW-0597">Phosphoprotein</keyword>
<dbReference type="CDD" id="cd00130">
    <property type="entry name" value="PAS"/>
    <property type="match status" value="1"/>
</dbReference>
<evidence type="ECO:0000256" key="4">
    <source>
        <dbReference type="ARBA" id="ARBA00022679"/>
    </source>
</evidence>
<feature type="domain" description="Histidine kinase" evidence="7">
    <location>
        <begin position="216"/>
        <end position="438"/>
    </location>
</feature>
<dbReference type="PANTHER" id="PTHR43047:SF78">
    <property type="entry name" value="SENSORY_REGULATORY PROTEIN RPFC"/>
    <property type="match status" value="1"/>
</dbReference>
<feature type="domain" description="PAS" evidence="8">
    <location>
        <begin position="69"/>
        <end position="114"/>
    </location>
</feature>
<sequence length="440" mass="48311">MHNSDNKADPTEKLRSRAEARLKASGWTIADAQILHDARTLVHELQVHQIELEIQNQELRLAQEDTETALRQYTDLYEYAPVGYATLDHSGLILRANLACSSLLDTPREELVGRDFNAFVPKSLRADFAGFLDMLCFGETSGGLSGKAEMTLRLRRGRRLDDSVTTLLQGIPEAGGKSCRIALTDLTERKKLEDDLIRARDQAEAATRAKSEFLACMSHEIRTPLQGILGTLQLLGFSPLSQAQAQHVTLAIKSSNRLTRLLTDILDLAQLEAGKLALMAAEFSLEDVRSSILEIFSLRVAGKGIRFSFEIDPQLPPTLIGDDVRLQQILLNLTGNALKFTDQGFVRVEARLGATITNRMVEVEFTVNDSGCGIPQGKLARIFDPFEQALDPSEKCRGGVGLGLAIVKRLTDLMGGTVEAQSVLGQGTTVRFTAPFILPE</sequence>
<organism evidence="9 10">
    <name type="scientific">Fundidesulfovibrio magnetotacticus</name>
    <dbReference type="NCBI Taxonomy" id="2730080"/>
    <lineage>
        <taxon>Bacteria</taxon>
        <taxon>Pseudomonadati</taxon>
        <taxon>Thermodesulfobacteriota</taxon>
        <taxon>Desulfovibrionia</taxon>
        <taxon>Desulfovibrionales</taxon>
        <taxon>Desulfovibrionaceae</taxon>
        <taxon>Fundidesulfovibrio</taxon>
    </lineage>
</organism>
<dbReference type="CDD" id="cd00082">
    <property type="entry name" value="HisKA"/>
    <property type="match status" value="1"/>
</dbReference>
<dbReference type="InterPro" id="IPR003661">
    <property type="entry name" value="HisK_dim/P_dom"/>
</dbReference>
<protein>
    <recommendedName>
        <fullName evidence="2">histidine kinase</fullName>
        <ecNumber evidence="2">2.7.13.3</ecNumber>
    </recommendedName>
</protein>
<dbReference type="EMBL" id="BLTE01000012">
    <property type="protein sequence ID" value="GFK94752.1"/>
    <property type="molecule type" value="Genomic_DNA"/>
</dbReference>
<dbReference type="PROSITE" id="PS50112">
    <property type="entry name" value="PAS"/>
    <property type="match status" value="1"/>
</dbReference>
<dbReference type="Gene3D" id="3.30.450.20">
    <property type="entry name" value="PAS domain"/>
    <property type="match status" value="1"/>
</dbReference>
<dbReference type="SMART" id="SM00388">
    <property type="entry name" value="HisKA"/>
    <property type="match status" value="1"/>
</dbReference>
<reference evidence="9 10" key="2">
    <citation type="submission" date="2020-05" db="EMBL/GenBank/DDBJ databases">
        <title>Draft genome sequence of Desulfovibrio sp. strainFSS-1.</title>
        <authorList>
            <person name="Shimoshige H."/>
            <person name="Kobayashi H."/>
            <person name="Maekawa T."/>
        </authorList>
    </citation>
    <scope>NUCLEOTIDE SEQUENCE [LARGE SCALE GENOMIC DNA]</scope>
    <source>
        <strain evidence="9 10">SIID29052-01</strain>
    </source>
</reference>
<dbReference type="SUPFAM" id="SSF55874">
    <property type="entry name" value="ATPase domain of HSP90 chaperone/DNA topoisomerase II/histidine kinase"/>
    <property type="match status" value="1"/>
</dbReference>
<dbReference type="InterPro" id="IPR000014">
    <property type="entry name" value="PAS"/>
</dbReference>
<keyword evidence="5 9" id="KW-0418">Kinase</keyword>
<evidence type="ECO:0000259" key="8">
    <source>
        <dbReference type="PROSITE" id="PS50112"/>
    </source>
</evidence>
<dbReference type="GO" id="GO:0000155">
    <property type="term" value="F:phosphorelay sensor kinase activity"/>
    <property type="evidence" value="ECO:0007669"/>
    <property type="project" value="InterPro"/>
</dbReference>
<dbReference type="InterPro" id="IPR036097">
    <property type="entry name" value="HisK_dim/P_sf"/>
</dbReference>
<dbReference type="InterPro" id="IPR035965">
    <property type="entry name" value="PAS-like_dom_sf"/>
</dbReference>
<dbReference type="InterPro" id="IPR003594">
    <property type="entry name" value="HATPase_dom"/>
</dbReference>
<evidence type="ECO:0000313" key="9">
    <source>
        <dbReference type="EMBL" id="GFK94752.1"/>
    </source>
</evidence>
<feature type="coiled-coil region" evidence="6">
    <location>
        <begin position="45"/>
        <end position="72"/>
    </location>
</feature>
<dbReference type="RefSeq" id="WP_173085135.1">
    <property type="nucleotide sequence ID" value="NZ_BLTE01000012.1"/>
</dbReference>
<dbReference type="EC" id="2.7.13.3" evidence="2"/>
<dbReference type="Proteomes" id="UP000494245">
    <property type="component" value="Unassembled WGS sequence"/>
</dbReference>
<dbReference type="InterPro" id="IPR004358">
    <property type="entry name" value="Sig_transdc_His_kin-like_C"/>
</dbReference>
<dbReference type="Pfam" id="PF00512">
    <property type="entry name" value="HisKA"/>
    <property type="match status" value="1"/>
</dbReference>
<dbReference type="PANTHER" id="PTHR43047">
    <property type="entry name" value="TWO-COMPONENT HISTIDINE PROTEIN KINASE"/>
    <property type="match status" value="1"/>
</dbReference>
<evidence type="ECO:0000256" key="6">
    <source>
        <dbReference type="SAM" id="Coils"/>
    </source>
</evidence>
<gene>
    <name evidence="9" type="primary">barA_3</name>
    <name evidence="9" type="ORF">NNJEOMEG_02599</name>
</gene>
<dbReference type="FunFam" id="3.30.565.10:FF:000010">
    <property type="entry name" value="Sensor histidine kinase RcsC"/>
    <property type="match status" value="1"/>
</dbReference>
<dbReference type="Pfam" id="PF02518">
    <property type="entry name" value="HATPase_c"/>
    <property type="match status" value="1"/>
</dbReference>
<evidence type="ECO:0000313" key="10">
    <source>
        <dbReference type="Proteomes" id="UP000494245"/>
    </source>
</evidence>